<dbReference type="EMBL" id="KZ453338">
    <property type="protein sequence ID" value="PKA47390.1"/>
    <property type="molecule type" value="Genomic_DNA"/>
</dbReference>
<dbReference type="AlphaFoldDB" id="A0A2H9ZVS1"/>
<sequence>MIGRGLLVFRQRRGSVMILKRCRGGEKARLDQTPKRLNLLVRVLSPGEVFGVNIQELFPKGG</sequence>
<proteinExistence type="predicted"/>
<organism evidence="1 2">
    <name type="scientific">Apostasia shenzhenica</name>
    <dbReference type="NCBI Taxonomy" id="1088818"/>
    <lineage>
        <taxon>Eukaryota</taxon>
        <taxon>Viridiplantae</taxon>
        <taxon>Streptophyta</taxon>
        <taxon>Embryophyta</taxon>
        <taxon>Tracheophyta</taxon>
        <taxon>Spermatophyta</taxon>
        <taxon>Magnoliopsida</taxon>
        <taxon>Liliopsida</taxon>
        <taxon>Asparagales</taxon>
        <taxon>Orchidaceae</taxon>
        <taxon>Apostasioideae</taxon>
        <taxon>Apostasia</taxon>
    </lineage>
</organism>
<evidence type="ECO:0000313" key="2">
    <source>
        <dbReference type="Proteomes" id="UP000236161"/>
    </source>
</evidence>
<accession>A0A2H9ZVS1</accession>
<keyword evidence="2" id="KW-1185">Reference proteome</keyword>
<evidence type="ECO:0000313" key="1">
    <source>
        <dbReference type="EMBL" id="PKA47390.1"/>
    </source>
</evidence>
<name>A0A2H9ZVS1_9ASPA</name>
<reference evidence="1 2" key="1">
    <citation type="journal article" date="2017" name="Nature">
        <title>The Apostasia genome and the evolution of orchids.</title>
        <authorList>
            <person name="Zhang G.Q."/>
            <person name="Liu K.W."/>
            <person name="Li Z."/>
            <person name="Lohaus R."/>
            <person name="Hsiao Y.Y."/>
            <person name="Niu S.C."/>
            <person name="Wang J.Y."/>
            <person name="Lin Y.C."/>
            <person name="Xu Q."/>
            <person name="Chen L.J."/>
            <person name="Yoshida K."/>
            <person name="Fujiwara S."/>
            <person name="Wang Z.W."/>
            <person name="Zhang Y.Q."/>
            <person name="Mitsuda N."/>
            <person name="Wang M."/>
            <person name="Liu G.H."/>
            <person name="Pecoraro L."/>
            <person name="Huang H.X."/>
            <person name="Xiao X.J."/>
            <person name="Lin M."/>
            <person name="Wu X.Y."/>
            <person name="Wu W.L."/>
            <person name="Chen Y.Y."/>
            <person name="Chang S.B."/>
            <person name="Sakamoto S."/>
            <person name="Ohme-Takagi M."/>
            <person name="Yagi M."/>
            <person name="Zeng S.J."/>
            <person name="Shen C.Y."/>
            <person name="Yeh C.M."/>
            <person name="Luo Y.B."/>
            <person name="Tsai W.C."/>
            <person name="Van de Peer Y."/>
            <person name="Liu Z.J."/>
        </authorList>
    </citation>
    <scope>NUCLEOTIDE SEQUENCE [LARGE SCALE GENOMIC DNA]</scope>
    <source>
        <strain evidence="2">cv. Shenzhen</strain>
        <tissue evidence="1">Stem</tissue>
    </source>
</reference>
<gene>
    <name evidence="1" type="ORF">AXF42_Ash021626</name>
</gene>
<dbReference type="Proteomes" id="UP000236161">
    <property type="component" value="Unassembled WGS sequence"/>
</dbReference>
<protein>
    <submittedName>
        <fullName evidence="1">Uncharacterized protein</fullName>
    </submittedName>
</protein>